<evidence type="ECO:0000256" key="13">
    <source>
        <dbReference type="ARBA" id="ARBA00023157"/>
    </source>
</evidence>
<evidence type="ECO:0000256" key="12">
    <source>
        <dbReference type="ARBA" id="ARBA00023136"/>
    </source>
</evidence>
<comment type="subcellular location">
    <subcellularLocation>
        <location evidence="2">Endoplasmic reticulum membrane</location>
        <topology evidence="2">Peripheral membrane protein</topology>
        <orientation evidence="2">Lumenal side</orientation>
    </subcellularLocation>
</comment>
<feature type="binding site" evidence="17">
    <location>
        <position position="208"/>
    </location>
    <ligand>
        <name>FAD</name>
        <dbReference type="ChEBI" id="CHEBI:57692"/>
    </ligand>
</feature>
<keyword evidence="6" id="KW-0285">Flavoprotein</keyword>
<keyword evidence="13 18" id="KW-1015">Disulfide bond</keyword>
<keyword evidence="9 17" id="KW-0274">FAD</keyword>
<evidence type="ECO:0000256" key="1">
    <source>
        <dbReference type="ARBA" id="ARBA00001974"/>
    </source>
</evidence>
<evidence type="ECO:0000256" key="11">
    <source>
        <dbReference type="ARBA" id="ARBA00023002"/>
    </source>
</evidence>
<dbReference type="HOGENOM" id="CLU_023061_1_0_1"/>
<dbReference type="GeneID" id="19326772"/>
<dbReference type="GO" id="GO:0005789">
    <property type="term" value="C:endoplasmic reticulum membrane"/>
    <property type="evidence" value="ECO:0007669"/>
    <property type="project" value="UniProtKB-SubCell"/>
</dbReference>
<sequence>MLARYASSPLLAVACLLVTAAAAAADYNYTLSNTSRFQISPKAIVSDACASYSTLERLNLKVKPVVDDLTRTTDFFSHYRLNLFHKKCPFWDDENGMCGNIACAVETLDNEEDIPEVWRASELGKLEGPLAKHPGKAIQKEEPNRPLQGKLGEHVGESCVVEYDDECDERDYCVPEDESASFKGDYVSLLKNPERFTGYAGQGAAQVWNAVYRENCFKKDSFPHTAALGQSAPAKGPAALDFKSVLEAAGRQQVLEQEREHTPNTPFVASTGLEVEDECIEKRVFYRVMSGMHSSINTHLCWDFLNRTTGEWTPNLECYVSRLHTFPDRISNLYFNYALLTRAITKLGPHLQSYTFCTGDQDQDSATKAKVLAVTKAASSVPQIFDESLMFKNGEGPSLKEDFKNRFRNVSRLMDCVGCDKCRLWGKLQTAGYGTALKVLFEFDNDSQEIPILKRTELVALFNTYARLSSSMNAIQNFRAMAAEKEAAEALERAEKANVIPDRAKKPHAVGTAQESDKPSKPLMDYEYDDDPIDEEHGPTVKEQFDEEIARVIKAFKIVIRGWIRFPFTLYEIATTEALRLWQYFIGLPVSERTWKFERPSLDEL</sequence>
<dbReference type="GO" id="GO:0071949">
    <property type="term" value="F:FAD binding"/>
    <property type="evidence" value="ECO:0007669"/>
    <property type="project" value="InterPro"/>
</dbReference>
<dbReference type="eggNOG" id="KOG2608">
    <property type="taxonomic scope" value="Eukaryota"/>
</dbReference>
<evidence type="ECO:0000256" key="4">
    <source>
        <dbReference type="ARBA" id="ARBA00011802"/>
    </source>
</evidence>
<dbReference type="InterPro" id="IPR037192">
    <property type="entry name" value="ERO1-like_sf"/>
</dbReference>
<keyword evidence="14" id="KW-0325">Glycoprotein</keyword>
<dbReference type="KEGG" id="tmn:UCRPA7_6146"/>
<feature type="binding site" evidence="17">
    <location>
        <position position="197"/>
    </location>
    <ligand>
        <name>FAD</name>
        <dbReference type="ChEBI" id="CHEBI:57692"/>
    </ligand>
</feature>
<evidence type="ECO:0000256" key="3">
    <source>
        <dbReference type="ARBA" id="ARBA00008277"/>
    </source>
</evidence>
<dbReference type="InterPro" id="IPR007266">
    <property type="entry name" value="Ero1"/>
</dbReference>
<dbReference type="EMBL" id="KB933222">
    <property type="protein sequence ID" value="EON98325.1"/>
    <property type="molecule type" value="Genomic_DNA"/>
</dbReference>
<proteinExistence type="inferred from homology"/>
<evidence type="ECO:0000256" key="5">
    <source>
        <dbReference type="ARBA" id="ARBA00022448"/>
    </source>
</evidence>
<dbReference type="PANTHER" id="PTHR12613:SF0">
    <property type="entry name" value="ERO1-LIKE PROTEIN"/>
    <property type="match status" value="1"/>
</dbReference>
<dbReference type="GO" id="GO:0034975">
    <property type="term" value="P:protein folding in endoplasmic reticulum"/>
    <property type="evidence" value="ECO:0007669"/>
    <property type="project" value="InterPro"/>
</dbReference>
<keyword evidence="15" id="KW-0676">Redox-active center</keyword>
<comment type="subunit">
    <text evidence="4">May function both as a monomer and a homodimer.</text>
</comment>
<evidence type="ECO:0000256" key="10">
    <source>
        <dbReference type="ARBA" id="ARBA00022982"/>
    </source>
</evidence>
<evidence type="ECO:0000256" key="16">
    <source>
        <dbReference type="PIRSR" id="PIRSR017205-1"/>
    </source>
</evidence>
<evidence type="ECO:0000256" key="20">
    <source>
        <dbReference type="SAM" id="SignalP"/>
    </source>
</evidence>
<dbReference type="PANTHER" id="PTHR12613">
    <property type="entry name" value="ERO1-RELATED"/>
    <property type="match status" value="1"/>
</dbReference>
<feature type="active site" evidence="16">
    <location>
        <position position="422"/>
    </location>
</feature>
<keyword evidence="12" id="KW-0472">Membrane</keyword>
<evidence type="ECO:0000256" key="2">
    <source>
        <dbReference type="ARBA" id="ARBA00004367"/>
    </source>
</evidence>
<feature type="region of interest" description="Disordered" evidence="19">
    <location>
        <begin position="503"/>
        <end position="524"/>
    </location>
</feature>
<keyword evidence="22" id="KW-1185">Reference proteome</keyword>
<evidence type="ECO:0000256" key="14">
    <source>
        <dbReference type="ARBA" id="ARBA00023180"/>
    </source>
</evidence>
<evidence type="ECO:0000256" key="8">
    <source>
        <dbReference type="ARBA" id="ARBA00022824"/>
    </source>
</evidence>
<dbReference type="GO" id="GO:0016972">
    <property type="term" value="F:thiol oxidase activity"/>
    <property type="evidence" value="ECO:0007669"/>
    <property type="project" value="EnsemblFungi"/>
</dbReference>
<dbReference type="RefSeq" id="XP_007916877.1">
    <property type="nucleotide sequence ID" value="XM_007918686.1"/>
</dbReference>
<evidence type="ECO:0000256" key="19">
    <source>
        <dbReference type="SAM" id="MobiDB-lite"/>
    </source>
</evidence>
<reference evidence="22" key="1">
    <citation type="journal article" date="2013" name="Genome Announc.">
        <title>Draft genome sequence of the ascomycete Phaeoacremonium aleophilum strain UCR-PA7, a causal agent of the esca disease complex in grapevines.</title>
        <authorList>
            <person name="Blanco-Ulate B."/>
            <person name="Rolshausen P."/>
            <person name="Cantu D."/>
        </authorList>
    </citation>
    <scope>NUCLEOTIDE SEQUENCE [LARGE SCALE GENOMIC DNA]</scope>
    <source>
        <strain evidence="22">UCR-PA7</strain>
    </source>
</reference>
<feature type="disulfide bond" description="Redox-active" evidence="18">
    <location>
        <begin position="98"/>
        <end position="103"/>
    </location>
</feature>
<comment type="similarity">
    <text evidence="3">Belongs to the EROs family.</text>
</comment>
<organism evidence="21 22">
    <name type="scientific">Phaeoacremonium minimum (strain UCR-PA7)</name>
    <name type="common">Esca disease fungus</name>
    <name type="synonym">Togninia minima</name>
    <dbReference type="NCBI Taxonomy" id="1286976"/>
    <lineage>
        <taxon>Eukaryota</taxon>
        <taxon>Fungi</taxon>
        <taxon>Dikarya</taxon>
        <taxon>Ascomycota</taxon>
        <taxon>Pezizomycotina</taxon>
        <taxon>Sordariomycetes</taxon>
        <taxon>Sordariomycetidae</taxon>
        <taxon>Togniniales</taxon>
        <taxon>Togniniaceae</taxon>
        <taxon>Phaeoacremonium</taxon>
    </lineage>
</organism>
<feature type="binding site" evidence="17">
    <location>
        <position position="293"/>
    </location>
    <ligand>
        <name>FAD</name>
        <dbReference type="ChEBI" id="CHEBI:57692"/>
    </ligand>
</feature>
<evidence type="ECO:0000256" key="7">
    <source>
        <dbReference type="ARBA" id="ARBA00022729"/>
    </source>
</evidence>
<feature type="binding site" evidence="17">
    <location>
        <position position="322"/>
    </location>
    <ligand>
        <name>FAD</name>
        <dbReference type="ChEBI" id="CHEBI:57692"/>
    </ligand>
</feature>
<feature type="binding site" evidence="17">
    <location>
        <position position="195"/>
    </location>
    <ligand>
        <name>FAD</name>
        <dbReference type="ChEBI" id="CHEBI:57692"/>
    </ligand>
</feature>
<protein>
    <submittedName>
        <fullName evidence="21">Putative endoplasmic oxidoreductin-1 protein</fullName>
    </submittedName>
</protein>
<evidence type="ECO:0000313" key="21">
    <source>
        <dbReference type="EMBL" id="EON98325.1"/>
    </source>
</evidence>
<feature type="signal peptide" evidence="20">
    <location>
        <begin position="1"/>
        <end position="25"/>
    </location>
</feature>
<feature type="chain" id="PRO_5004451989" evidence="20">
    <location>
        <begin position="26"/>
        <end position="605"/>
    </location>
</feature>
<dbReference type="Proteomes" id="UP000014074">
    <property type="component" value="Unassembled WGS sequence"/>
</dbReference>
<keyword evidence="10" id="KW-0249">Electron transport</keyword>
<comment type="cofactor">
    <cofactor evidence="1 17">
        <name>FAD</name>
        <dbReference type="ChEBI" id="CHEBI:57692"/>
    </cofactor>
</comment>
<keyword evidence="5" id="KW-0813">Transport</keyword>
<accession>R8BG94</accession>
<name>R8BG94_PHAM7</name>
<feature type="active site" description="Nucleophile" evidence="16">
    <location>
        <position position="419"/>
    </location>
</feature>
<dbReference type="SUPFAM" id="SSF110019">
    <property type="entry name" value="ERO1-like"/>
    <property type="match status" value="1"/>
</dbReference>
<evidence type="ECO:0000256" key="15">
    <source>
        <dbReference type="ARBA" id="ARBA00023284"/>
    </source>
</evidence>
<evidence type="ECO:0000313" key="22">
    <source>
        <dbReference type="Proteomes" id="UP000014074"/>
    </source>
</evidence>
<keyword evidence="8" id="KW-0256">Endoplasmic reticulum</keyword>
<feature type="binding site" evidence="17">
    <location>
        <position position="290"/>
    </location>
    <ligand>
        <name>FAD</name>
        <dbReference type="ChEBI" id="CHEBI:57692"/>
    </ligand>
</feature>
<dbReference type="AlphaFoldDB" id="R8BG94"/>
<dbReference type="Pfam" id="PF04137">
    <property type="entry name" value="ERO1"/>
    <property type="match status" value="1"/>
</dbReference>
<dbReference type="PIRSF" id="PIRSF017205">
    <property type="entry name" value="ERO1"/>
    <property type="match status" value="1"/>
</dbReference>
<dbReference type="GO" id="GO:0015035">
    <property type="term" value="F:protein-disulfide reductase activity"/>
    <property type="evidence" value="ECO:0007669"/>
    <property type="project" value="EnsemblFungi"/>
</dbReference>
<feature type="disulfide bond" description="Redox-active" evidence="18">
    <location>
        <begin position="419"/>
        <end position="422"/>
    </location>
</feature>
<keyword evidence="11" id="KW-0560">Oxidoreductase</keyword>
<evidence type="ECO:0000256" key="18">
    <source>
        <dbReference type="PIRSR" id="PIRSR017205-3"/>
    </source>
</evidence>
<gene>
    <name evidence="21" type="ORF">UCRPA7_6146</name>
</gene>
<evidence type="ECO:0000256" key="9">
    <source>
        <dbReference type="ARBA" id="ARBA00022827"/>
    </source>
</evidence>
<evidence type="ECO:0000256" key="6">
    <source>
        <dbReference type="ARBA" id="ARBA00022630"/>
    </source>
</evidence>
<dbReference type="OrthoDB" id="269384at2759"/>
<evidence type="ECO:0000256" key="17">
    <source>
        <dbReference type="PIRSR" id="PIRSR017205-2"/>
    </source>
</evidence>
<dbReference type="PROSITE" id="PS51257">
    <property type="entry name" value="PROKAR_LIPOPROTEIN"/>
    <property type="match status" value="1"/>
</dbReference>
<keyword evidence="7 20" id="KW-0732">Signal</keyword>